<gene>
    <name evidence="1" type="ORF">L6452_04175</name>
</gene>
<proteinExistence type="predicted"/>
<evidence type="ECO:0000313" key="1">
    <source>
        <dbReference type="EMBL" id="KAI3772979.1"/>
    </source>
</evidence>
<reference evidence="2" key="1">
    <citation type="journal article" date="2022" name="Mol. Ecol. Resour.">
        <title>The genomes of chicory, endive, great burdock and yacon provide insights into Asteraceae palaeo-polyploidization history and plant inulin production.</title>
        <authorList>
            <person name="Fan W."/>
            <person name="Wang S."/>
            <person name="Wang H."/>
            <person name="Wang A."/>
            <person name="Jiang F."/>
            <person name="Liu H."/>
            <person name="Zhao H."/>
            <person name="Xu D."/>
            <person name="Zhang Y."/>
        </authorList>
    </citation>
    <scope>NUCLEOTIDE SEQUENCE [LARGE SCALE GENOMIC DNA]</scope>
    <source>
        <strain evidence="2">cv. Niubang</strain>
    </source>
</reference>
<dbReference type="EMBL" id="CM042047">
    <property type="protein sequence ID" value="KAI3772979.1"/>
    <property type="molecule type" value="Genomic_DNA"/>
</dbReference>
<name>A0ACB9FNY5_ARCLA</name>
<dbReference type="Proteomes" id="UP001055879">
    <property type="component" value="Linkage Group LG01"/>
</dbReference>
<reference evidence="1 2" key="2">
    <citation type="journal article" date="2022" name="Mol. Ecol. Resour.">
        <title>The genomes of chicory, endive, great burdock and yacon provide insights into Asteraceae paleo-polyploidization history and plant inulin production.</title>
        <authorList>
            <person name="Fan W."/>
            <person name="Wang S."/>
            <person name="Wang H."/>
            <person name="Wang A."/>
            <person name="Jiang F."/>
            <person name="Liu H."/>
            <person name="Zhao H."/>
            <person name="Xu D."/>
            <person name="Zhang Y."/>
        </authorList>
    </citation>
    <scope>NUCLEOTIDE SEQUENCE [LARGE SCALE GENOMIC DNA]</scope>
    <source>
        <strain evidence="2">cv. Niubang</strain>
    </source>
</reference>
<protein>
    <submittedName>
        <fullName evidence="1">Uncharacterized protein</fullName>
    </submittedName>
</protein>
<organism evidence="1 2">
    <name type="scientific">Arctium lappa</name>
    <name type="common">Greater burdock</name>
    <name type="synonym">Lappa major</name>
    <dbReference type="NCBI Taxonomy" id="4217"/>
    <lineage>
        <taxon>Eukaryota</taxon>
        <taxon>Viridiplantae</taxon>
        <taxon>Streptophyta</taxon>
        <taxon>Embryophyta</taxon>
        <taxon>Tracheophyta</taxon>
        <taxon>Spermatophyta</taxon>
        <taxon>Magnoliopsida</taxon>
        <taxon>eudicotyledons</taxon>
        <taxon>Gunneridae</taxon>
        <taxon>Pentapetalae</taxon>
        <taxon>asterids</taxon>
        <taxon>campanulids</taxon>
        <taxon>Asterales</taxon>
        <taxon>Asteraceae</taxon>
        <taxon>Carduoideae</taxon>
        <taxon>Cardueae</taxon>
        <taxon>Arctiinae</taxon>
        <taxon>Arctium</taxon>
    </lineage>
</organism>
<evidence type="ECO:0000313" key="2">
    <source>
        <dbReference type="Proteomes" id="UP001055879"/>
    </source>
</evidence>
<comment type="caution">
    <text evidence="1">The sequence shown here is derived from an EMBL/GenBank/DDBJ whole genome shotgun (WGS) entry which is preliminary data.</text>
</comment>
<sequence length="90" mass="10278">MMASGKYFELTLFLEQIKGKGQSLRRVGLYLPKQVFTHGQLYVAVSRVTSHEGLTILNGDEEMEDRTLIKNIVYHEVSITFIHPPNRQAS</sequence>
<keyword evidence="2" id="KW-1185">Reference proteome</keyword>
<accession>A0ACB9FNY5</accession>